<name>A0ABX0Y122_9ACTN</name>
<dbReference type="EMBL" id="JAATVY010000015">
    <property type="protein sequence ID" value="NJC72028.1"/>
    <property type="molecule type" value="Genomic_DNA"/>
</dbReference>
<organism evidence="1 2">
    <name type="scientific">Planosporangium thailandense</name>
    <dbReference type="NCBI Taxonomy" id="765197"/>
    <lineage>
        <taxon>Bacteria</taxon>
        <taxon>Bacillati</taxon>
        <taxon>Actinomycetota</taxon>
        <taxon>Actinomycetes</taxon>
        <taxon>Micromonosporales</taxon>
        <taxon>Micromonosporaceae</taxon>
        <taxon>Planosporangium</taxon>
    </lineage>
</organism>
<sequence>MVDELDFPDASGPGLLVLDQPGDGDLRAGLAEAGLTLGPTVGWGEPRGYEYLCRLRPPLNLLDAGEARHARDLVHLVRAARLLGPVVVVAHAGSDAVVECLAAGALDVIDRAAPPAERAARLRARLRRLPARGVRRLVPAAPGASAQRLLLGLLLHWRRPICCHDLRWLFGRPGQPLSLSALRARMHRVGRLLSAYRLRLEVDAGWGSTTYRAVPLPG</sequence>
<gene>
    <name evidence="1" type="ORF">HC031_20240</name>
</gene>
<proteinExistence type="predicted"/>
<comment type="caution">
    <text evidence="1">The sequence shown here is derived from an EMBL/GenBank/DDBJ whole genome shotgun (WGS) entry which is preliminary data.</text>
</comment>
<reference evidence="1 2" key="1">
    <citation type="submission" date="2020-03" db="EMBL/GenBank/DDBJ databases">
        <title>WGS of the type strain of Planosporangium spp.</title>
        <authorList>
            <person name="Thawai C."/>
        </authorList>
    </citation>
    <scope>NUCLEOTIDE SEQUENCE [LARGE SCALE GENOMIC DNA]</scope>
    <source>
        <strain evidence="1 2">TBRC 5610</strain>
    </source>
</reference>
<dbReference type="Proteomes" id="UP000722989">
    <property type="component" value="Unassembled WGS sequence"/>
</dbReference>
<evidence type="ECO:0000313" key="2">
    <source>
        <dbReference type="Proteomes" id="UP000722989"/>
    </source>
</evidence>
<evidence type="ECO:0000313" key="1">
    <source>
        <dbReference type="EMBL" id="NJC72028.1"/>
    </source>
</evidence>
<protein>
    <submittedName>
        <fullName evidence="1">Uncharacterized protein</fullName>
    </submittedName>
</protein>
<accession>A0ABX0Y122</accession>
<keyword evidence="2" id="KW-1185">Reference proteome</keyword>
<dbReference type="RefSeq" id="WP_167926936.1">
    <property type="nucleotide sequence ID" value="NZ_JAATVY010000015.1"/>
</dbReference>